<reference evidence="2" key="1">
    <citation type="submission" date="2017-01" db="EMBL/GenBank/DDBJ databases">
        <authorList>
            <person name="Varghese N."/>
            <person name="Submissions S."/>
        </authorList>
    </citation>
    <scope>NUCLEOTIDE SEQUENCE [LARGE SCALE GENOMIC DNA]</scope>
    <source>
        <strain evidence="2">DSM 21054</strain>
    </source>
</reference>
<proteinExistence type="predicted"/>
<sequence length="105" mass="11310">MRQPFDKKSVACKTGNASPKIKGAAASVMRSKVVSKPKNSANNIHYVLPLGNGWVIKSAQSAKFTAITDSRAEAISIGRMMAQTDHSQLVVHGKNGVVQIRESYI</sequence>
<evidence type="ECO:0000313" key="1">
    <source>
        <dbReference type="EMBL" id="SIT28551.1"/>
    </source>
</evidence>
<dbReference type="Pfam" id="PF09954">
    <property type="entry name" value="DUF2188"/>
    <property type="match status" value="1"/>
</dbReference>
<dbReference type="RefSeq" id="WP_084206406.1">
    <property type="nucleotide sequence ID" value="NZ_AP017422.1"/>
</dbReference>
<evidence type="ECO:0000313" key="2">
    <source>
        <dbReference type="Proteomes" id="UP000186917"/>
    </source>
</evidence>
<dbReference type="InterPro" id="IPR018691">
    <property type="entry name" value="DUF2188"/>
</dbReference>
<evidence type="ECO:0008006" key="3">
    <source>
        <dbReference type="Google" id="ProtNLM"/>
    </source>
</evidence>
<dbReference type="EMBL" id="FTOR01000008">
    <property type="protein sequence ID" value="SIT28551.1"/>
    <property type="molecule type" value="Genomic_DNA"/>
</dbReference>
<dbReference type="Proteomes" id="UP000186917">
    <property type="component" value="Unassembled WGS sequence"/>
</dbReference>
<protein>
    <recommendedName>
        <fullName evidence="3">DUF2188 domain-containing protein</fullName>
    </recommendedName>
</protein>
<accession>A0A1N7R0A4</accession>
<dbReference type="AlphaFoldDB" id="A0A1N7R0A4"/>
<keyword evidence="2" id="KW-1185">Reference proteome</keyword>
<name>A0A1N7R0A4_9BACT</name>
<gene>
    <name evidence="1" type="ORF">SAMN05421788_10852</name>
</gene>
<organism evidence="1 2">
    <name type="scientific">Filimonas lacunae</name>
    <dbReference type="NCBI Taxonomy" id="477680"/>
    <lineage>
        <taxon>Bacteria</taxon>
        <taxon>Pseudomonadati</taxon>
        <taxon>Bacteroidota</taxon>
        <taxon>Chitinophagia</taxon>
        <taxon>Chitinophagales</taxon>
        <taxon>Chitinophagaceae</taxon>
        <taxon>Filimonas</taxon>
    </lineage>
</organism>